<evidence type="ECO:0000313" key="2">
    <source>
        <dbReference type="EMBL" id="CAB4301484.1"/>
    </source>
</evidence>
<sequence>MGVMVEAGVVGAGVVVAGVVVLFFDKVAGWRVVVCLAAPTWTRCRWVAAAAKQQCDVLCLG</sequence>
<keyword evidence="1" id="KW-0812">Transmembrane</keyword>
<keyword evidence="1" id="KW-0472">Membrane</keyword>
<reference evidence="3" key="1">
    <citation type="journal article" date="2020" name="Genome Biol.">
        <title>Gamete binning: chromosome-level and haplotype-resolved genome assembly enabled by high-throughput single-cell sequencing of gamete genomes.</title>
        <authorList>
            <person name="Campoy J.A."/>
            <person name="Sun H."/>
            <person name="Goel M."/>
            <person name="Jiao W.-B."/>
            <person name="Folz-Donahue K."/>
            <person name="Wang N."/>
            <person name="Rubio M."/>
            <person name="Liu C."/>
            <person name="Kukat C."/>
            <person name="Ruiz D."/>
            <person name="Huettel B."/>
            <person name="Schneeberger K."/>
        </authorList>
    </citation>
    <scope>NUCLEOTIDE SEQUENCE [LARGE SCALE GENOMIC DNA]</scope>
    <source>
        <strain evidence="3">cv. Rojo Pasion</strain>
    </source>
</reference>
<protein>
    <submittedName>
        <fullName evidence="2">Uncharacterized protein</fullName>
    </submittedName>
</protein>
<proteinExistence type="predicted"/>
<name>A0A6J5WQE5_PRUAR</name>
<accession>A0A6J5WQE5</accession>
<dbReference type="Proteomes" id="UP000507245">
    <property type="component" value="Unassembled WGS sequence"/>
</dbReference>
<dbReference type="AlphaFoldDB" id="A0A6J5WQE5"/>
<evidence type="ECO:0000313" key="3">
    <source>
        <dbReference type="Proteomes" id="UP000507245"/>
    </source>
</evidence>
<organism evidence="2 3">
    <name type="scientific">Prunus armeniaca</name>
    <name type="common">Apricot</name>
    <name type="synonym">Armeniaca vulgaris</name>
    <dbReference type="NCBI Taxonomy" id="36596"/>
    <lineage>
        <taxon>Eukaryota</taxon>
        <taxon>Viridiplantae</taxon>
        <taxon>Streptophyta</taxon>
        <taxon>Embryophyta</taxon>
        <taxon>Tracheophyta</taxon>
        <taxon>Spermatophyta</taxon>
        <taxon>Magnoliopsida</taxon>
        <taxon>eudicotyledons</taxon>
        <taxon>Gunneridae</taxon>
        <taxon>Pentapetalae</taxon>
        <taxon>rosids</taxon>
        <taxon>fabids</taxon>
        <taxon>Rosales</taxon>
        <taxon>Rosaceae</taxon>
        <taxon>Amygdaloideae</taxon>
        <taxon>Amygdaleae</taxon>
        <taxon>Prunus</taxon>
    </lineage>
</organism>
<feature type="transmembrane region" description="Helical" evidence="1">
    <location>
        <begin position="6"/>
        <end position="24"/>
    </location>
</feature>
<dbReference type="EMBL" id="CAEKKB010000002">
    <property type="protein sequence ID" value="CAB4301484.1"/>
    <property type="molecule type" value="Genomic_DNA"/>
</dbReference>
<keyword evidence="1" id="KW-1133">Transmembrane helix</keyword>
<evidence type="ECO:0000256" key="1">
    <source>
        <dbReference type="SAM" id="Phobius"/>
    </source>
</evidence>
<gene>
    <name evidence="2" type="ORF">ORAREDHAP_LOCUS16998</name>
</gene>
<keyword evidence="3" id="KW-1185">Reference proteome</keyword>